<dbReference type="GO" id="GO:0030288">
    <property type="term" value="C:outer membrane-bounded periplasmic space"/>
    <property type="evidence" value="ECO:0007669"/>
    <property type="project" value="TreeGrafter"/>
</dbReference>
<evidence type="ECO:0000313" key="5">
    <source>
        <dbReference type="Proteomes" id="UP000198771"/>
    </source>
</evidence>
<dbReference type="InterPro" id="IPR026045">
    <property type="entry name" value="Ferric-bd"/>
</dbReference>
<keyword evidence="2" id="KW-0732">Signal</keyword>
<dbReference type="PIRSF" id="PIRSF002825">
    <property type="entry name" value="CfbpA"/>
    <property type="match status" value="1"/>
</dbReference>
<reference evidence="4 5" key="1">
    <citation type="submission" date="2016-10" db="EMBL/GenBank/DDBJ databases">
        <authorList>
            <person name="de Groot N.N."/>
        </authorList>
    </citation>
    <scope>NUCLEOTIDE SEQUENCE [LARGE SCALE GENOMIC DNA]</scope>
    <source>
        <strain evidence="4 5">ASO4-2</strain>
    </source>
</reference>
<name>A0A1G6EW35_9BACT</name>
<proteinExistence type="inferred from homology"/>
<dbReference type="Proteomes" id="UP000198771">
    <property type="component" value="Unassembled WGS sequence"/>
</dbReference>
<dbReference type="PANTHER" id="PTHR30006">
    <property type="entry name" value="THIAMINE-BINDING PERIPLASMIC PROTEIN-RELATED"/>
    <property type="match status" value="1"/>
</dbReference>
<keyword evidence="3" id="KW-0408">Iron</keyword>
<dbReference type="RefSeq" id="WP_092123931.1">
    <property type="nucleotide sequence ID" value="NZ_FMXO01000025.1"/>
</dbReference>
<dbReference type="STRING" id="617002.SAMN05660653_03214"/>
<protein>
    <submittedName>
        <fullName evidence="4">Iron(III) transport system substrate-binding protein</fullName>
    </submittedName>
</protein>
<feature type="binding site" evidence="3">
    <location>
        <position position="229"/>
    </location>
    <ligand>
        <name>Fe cation</name>
        <dbReference type="ChEBI" id="CHEBI:24875"/>
    </ligand>
</feature>
<comment type="similarity">
    <text evidence="1">Belongs to the bacterial solute-binding protein 1 family.</text>
</comment>
<organism evidence="4 5">
    <name type="scientific">Desulfonatronum thiosulfatophilum</name>
    <dbReference type="NCBI Taxonomy" id="617002"/>
    <lineage>
        <taxon>Bacteria</taxon>
        <taxon>Pseudomonadati</taxon>
        <taxon>Thermodesulfobacteriota</taxon>
        <taxon>Desulfovibrionia</taxon>
        <taxon>Desulfovibrionales</taxon>
        <taxon>Desulfonatronaceae</taxon>
        <taxon>Desulfonatronum</taxon>
    </lineage>
</organism>
<evidence type="ECO:0000256" key="1">
    <source>
        <dbReference type="ARBA" id="ARBA00008520"/>
    </source>
</evidence>
<dbReference type="SUPFAM" id="SSF53850">
    <property type="entry name" value="Periplasmic binding protein-like II"/>
    <property type="match status" value="1"/>
</dbReference>
<dbReference type="OrthoDB" id="9769567at2"/>
<evidence type="ECO:0000256" key="2">
    <source>
        <dbReference type="ARBA" id="ARBA00022729"/>
    </source>
</evidence>
<dbReference type="Pfam" id="PF13343">
    <property type="entry name" value="SBP_bac_6"/>
    <property type="match status" value="1"/>
</dbReference>
<dbReference type="CDD" id="cd13542">
    <property type="entry name" value="PBP2_FutA1_ilke"/>
    <property type="match status" value="1"/>
</dbReference>
<dbReference type="GO" id="GO:0046872">
    <property type="term" value="F:metal ion binding"/>
    <property type="evidence" value="ECO:0007669"/>
    <property type="project" value="UniProtKB-KW"/>
</dbReference>
<feature type="binding site" evidence="3">
    <location>
        <position position="230"/>
    </location>
    <ligand>
        <name>Fe cation</name>
        <dbReference type="ChEBI" id="CHEBI:24875"/>
    </ligand>
</feature>
<keyword evidence="3" id="KW-0479">Metal-binding</keyword>
<dbReference type="AlphaFoldDB" id="A0A1G6EW35"/>
<dbReference type="EMBL" id="FMXO01000025">
    <property type="protein sequence ID" value="SDB61601.1"/>
    <property type="molecule type" value="Genomic_DNA"/>
</dbReference>
<accession>A0A1G6EW35</accession>
<dbReference type="PANTHER" id="PTHR30006:SF15">
    <property type="entry name" value="IRON-UTILIZATION PERIPLASMIC PROTEIN"/>
    <property type="match status" value="1"/>
</dbReference>
<evidence type="ECO:0000313" key="4">
    <source>
        <dbReference type="EMBL" id="SDB61601.1"/>
    </source>
</evidence>
<keyword evidence="5" id="KW-1185">Reference proteome</keyword>
<sequence length="348" mass="38216">MPNKKKTARKLRIVFSLLTLLLVVPGVHSAFSAEVNIYSARQEHLIKPLLDEFSAQTGITANLLTGEGPALLERLRSEGRNSPADVLITVDVGNLVAAKQAGVLQSVQSDVLERNIPAQYRDDEGQWFGLSSRARIIYYDAERVDPARISTYEALADPDLGKVICVRSSSNVYNQSMVAALIAHHGVEKTEEWARGFVRNFARTPQDNDTAQIRAVASGECAVGIANSYYFGRLLASDNPADQEVTRKVSLVWPNQDDRGTHMNLSGAGVTQSARNIPQAVALLEFLSGESAQEIYARDNNEYPVNPDVKPSGSVVQMGEFKADDLNLSLIEKYNAEAVRVMDRAGWR</sequence>
<dbReference type="Gene3D" id="3.40.190.10">
    <property type="entry name" value="Periplasmic binding protein-like II"/>
    <property type="match status" value="2"/>
</dbReference>
<gene>
    <name evidence="4" type="ORF">SAMN05660653_03214</name>
</gene>
<evidence type="ECO:0000256" key="3">
    <source>
        <dbReference type="PIRSR" id="PIRSR002825-1"/>
    </source>
</evidence>